<gene>
    <name evidence="1" type="ORF">Pan181_16280</name>
</gene>
<accession>A0A518AL29</accession>
<dbReference type="OrthoDB" id="282702at2"/>
<dbReference type="PROSITE" id="PS51257">
    <property type="entry name" value="PROKAR_LIPOPROTEIN"/>
    <property type="match status" value="1"/>
</dbReference>
<proteinExistence type="predicted"/>
<sequence>MSILNSRFLAATLVCGTVLTAIGCQSTGEKQSKFNPLASFQEAEPTPQTPDRVVATWSEAVLHQNGAGSRGFGGRLYFYDRVSDEPVMVEGQLVVYAFAEDDRAETDNRPTRRYVFPPEQFAKHQSDSEIGVSYSIWLPWDELGGEQAEVSLIARFEPLKGGGLVVSDQARQFLPGRAKTPTLVAQSTKPANIEQAGYTTKVEVRDATTAEQNKLQMKATTISLPGKFRRSPVVTTQEGDVTTRVEVGNAPSTATLPSIKK</sequence>
<dbReference type="AlphaFoldDB" id="A0A518AL29"/>
<keyword evidence="2" id="KW-1185">Reference proteome</keyword>
<dbReference type="KEGG" id="amuc:Pan181_16280"/>
<evidence type="ECO:0000313" key="1">
    <source>
        <dbReference type="EMBL" id="QDU55439.1"/>
    </source>
</evidence>
<name>A0A518AL29_9BACT</name>
<reference evidence="1 2" key="1">
    <citation type="submission" date="2019-02" db="EMBL/GenBank/DDBJ databases">
        <title>Deep-cultivation of Planctomycetes and their phenomic and genomic characterization uncovers novel biology.</title>
        <authorList>
            <person name="Wiegand S."/>
            <person name="Jogler M."/>
            <person name="Boedeker C."/>
            <person name="Pinto D."/>
            <person name="Vollmers J."/>
            <person name="Rivas-Marin E."/>
            <person name="Kohn T."/>
            <person name="Peeters S.H."/>
            <person name="Heuer A."/>
            <person name="Rast P."/>
            <person name="Oberbeckmann S."/>
            <person name="Bunk B."/>
            <person name="Jeske O."/>
            <person name="Meyerdierks A."/>
            <person name="Storesund J.E."/>
            <person name="Kallscheuer N."/>
            <person name="Luecker S."/>
            <person name="Lage O.M."/>
            <person name="Pohl T."/>
            <person name="Merkel B.J."/>
            <person name="Hornburger P."/>
            <person name="Mueller R.-W."/>
            <person name="Bruemmer F."/>
            <person name="Labrenz M."/>
            <person name="Spormann A.M."/>
            <person name="Op den Camp H."/>
            <person name="Overmann J."/>
            <person name="Amann R."/>
            <person name="Jetten M.S.M."/>
            <person name="Mascher T."/>
            <person name="Medema M.H."/>
            <person name="Devos D.P."/>
            <person name="Kaster A.-K."/>
            <person name="Ovreas L."/>
            <person name="Rohde M."/>
            <person name="Galperin M.Y."/>
            <person name="Jogler C."/>
        </authorList>
    </citation>
    <scope>NUCLEOTIDE SEQUENCE [LARGE SCALE GENOMIC DNA]</scope>
    <source>
        <strain evidence="1 2">Pan181</strain>
    </source>
</reference>
<evidence type="ECO:0000313" key="2">
    <source>
        <dbReference type="Proteomes" id="UP000315750"/>
    </source>
</evidence>
<protein>
    <submittedName>
        <fullName evidence="1">Uncharacterized protein</fullName>
    </submittedName>
</protein>
<dbReference type="EMBL" id="CP036278">
    <property type="protein sequence ID" value="QDU55439.1"/>
    <property type="molecule type" value="Genomic_DNA"/>
</dbReference>
<organism evidence="1 2">
    <name type="scientific">Aeoliella mucimassa</name>
    <dbReference type="NCBI Taxonomy" id="2527972"/>
    <lineage>
        <taxon>Bacteria</taxon>
        <taxon>Pseudomonadati</taxon>
        <taxon>Planctomycetota</taxon>
        <taxon>Planctomycetia</taxon>
        <taxon>Pirellulales</taxon>
        <taxon>Lacipirellulaceae</taxon>
        <taxon>Aeoliella</taxon>
    </lineage>
</organism>
<dbReference type="Proteomes" id="UP000315750">
    <property type="component" value="Chromosome"/>
</dbReference>
<dbReference type="RefSeq" id="WP_145246302.1">
    <property type="nucleotide sequence ID" value="NZ_CP036278.1"/>
</dbReference>